<sequence>MDRVPAQVRQVNRRLPLKYERQGKRHGEYVGETVGSAVGLGAGIAASAAIGTVTGGNLGTKAGRSGISRLGLMVGGTYGAKYGAKIGAFAGRQMDKLTKGGKQVKAEAANAKKKKEEENKLPKGPILFTPAGYKPLTRTGSSPAIMQRGPLVVKRKLLRS</sequence>
<dbReference type="EMBL" id="VJMJ01000085">
    <property type="protein sequence ID" value="KAF0737110.1"/>
    <property type="molecule type" value="Genomic_DNA"/>
</dbReference>
<evidence type="ECO:0008006" key="4">
    <source>
        <dbReference type="Google" id="ProtNLM"/>
    </source>
</evidence>
<dbReference type="AlphaFoldDB" id="A0A6G0XAV6"/>
<reference evidence="2 3" key="1">
    <citation type="submission" date="2019-07" db="EMBL/GenBank/DDBJ databases">
        <title>Genomics analysis of Aphanomyces spp. identifies a new class of oomycete effector associated with host adaptation.</title>
        <authorList>
            <person name="Gaulin E."/>
        </authorList>
    </citation>
    <scope>NUCLEOTIDE SEQUENCE [LARGE SCALE GENOMIC DNA]</scope>
    <source>
        <strain evidence="2 3">ATCC 201684</strain>
    </source>
</reference>
<name>A0A6G0XAV6_9STRA</name>
<comment type="caution">
    <text evidence="2">The sequence shown here is derived from an EMBL/GenBank/DDBJ whole genome shotgun (WGS) entry which is preliminary data.</text>
</comment>
<feature type="region of interest" description="Disordered" evidence="1">
    <location>
        <begin position="105"/>
        <end position="144"/>
    </location>
</feature>
<evidence type="ECO:0000313" key="2">
    <source>
        <dbReference type="EMBL" id="KAF0737110.1"/>
    </source>
</evidence>
<proteinExistence type="predicted"/>
<keyword evidence="3" id="KW-1185">Reference proteome</keyword>
<dbReference type="VEuPathDB" id="FungiDB:AeMF1_008262"/>
<gene>
    <name evidence="2" type="ORF">Ae201684_006914</name>
</gene>
<protein>
    <recommendedName>
        <fullName evidence="4">Glycine zipper domain-containing protein</fullName>
    </recommendedName>
</protein>
<accession>A0A6G0XAV6</accession>
<evidence type="ECO:0000256" key="1">
    <source>
        <dbReference type="SAM" id="MobiDB-lite"/>
    </source>
</evidence>
<dbReference type="Proteomes" id="UP000481153">
    <property type="component" value="Unassembled WGS sequence"/>
</dbReference>
<organism evidence="2 3">
    <name type="scientific">Aphanomyces euteiches</name>
    <dbReference type="NCBI Taxonomy" id="100861"/>
    <lineage>
        <taxon>Eukaryota</taxon>
        <taxon>Sar</taxon>
        <taxon>Stramenopiles</taxon>
        <taxon>Oomycota</taxon>
        <taxon>Saprolegniomycetes</taxon>
        <taxon>Saprolegniales</taxon>
        <taxon>Verrucalvaceae</taxon>
        <taxon>Aphanomyces</taxon>
    </lineage>
</organism>
<evidence type="ECO:0000313" key="3">
    <source>
        <dbReference type="Proteomes" id="UP000481153"/>
    </source>
</evidence>